<dbReference type="Proteomes" id="UP001558353">
    <property type="component" value="Unassembled WGS sequence"/>
</dbReference>
<evidence type="ECO:0000313" key="2">
    <source>
        <dbReference type="Proteomes" id="UP001558353"/>
    </source>
</evidence>
<gene>
    <name evidence="1" type="ORF">VVR64_00660</name>
</gene>
<sequence length="114" mass="13011">MKQFPQPDPRGVLALTGLADDVQAAEDATAIADLDRLTHRHSSVTWGRFYSEQDGKKLRGFTRPITSTERALLDALGYDADALTTTYVHHRTRGTRFRWWPTLTRKTQPKENNQ</sequence>
<name>A0ABV3UQF0_9CORY</name>
<protein>
    <submittedName>
        <fullName evidence="1">Uncharacterized protein</fullName>
    </submittedName>
</protein>
<dbReference type="RefSeq" id="WP_368521825.1">
    <property type="nucleotide sequence ID" value="NZ_JAYWMA010000001.1"/>
</dbReference>
<comment type="caution">
    <text evidence="1">The sequence shown here is derived from an EMBL/GenBank/DDBJ whole genome shotgun (WGS) entry which is preliminary data.</text>
</comment>
<proteinExistence type="predicted"/>
<organism evidence="1 2">
    <name type="scientific">Corynebacterium xerosis</name>
    <dbReference type="NCBI Taxonomy" id="1725"/>
    <lineage>
        <taxon>Bacteria</taxon>
        <taxon>Bacillati</taxon>
        <taxon>Actinomycetota</taxon>
        <taxon>Actinomycetes</taxon>
        <taxon>Mycobacteriales</taxon>
        <taxon>Corynebacteriaceae</taxon>
        <taxon>Corynebacterium</taxon>
    </lineage>
</organism>
<keyword evidence="2" id="KW-1185">Reference proteome</keyword>
<reference evidence="1 2" key="1">
    <citation type="journal article" date="2024" name="Fungal Genet. Biol.">
        <title>The porcine skin microbiome exhibits broad fungal antagonism.</title>
        <authorList>
            <person name="De La Cruz K.F."/>
            <person name="Townsend E.C."/>
            <person name="Alex Cheong J.Z."/>
            <person name="Salamzade R."/>
            <person name="Liu A."/>
            <person name="Sandstrom S."/>
            <person name="Davila E."/>
            <person name="Huang L."/>
            <person name="Xu K.H."/>
            <person name="Wu S.Y."/>
            <person name="Meudt J.J."/>
            <person name="Shanmuganayagam D."/>
            <person name="Gibson A.L.F."/>
            <person name="Kalan L.R."/>
        </authorList>
    </citation>
    <scope>NUCLEOTIDE SEQUENCE [LARGE SCALE GENOMIC DNA]</scope>
    <source>
        <strain evidence="1 2">LK2569</strain>
    </source>
</reference>
<evidence type="ECO:0000313" key="1">
    <source>
        <dbReference type="EMBL" id="MEX3527584.1"/>
    </source>
</evidence>
<accession>A0ABV3UQF0</accession>
<dbReference type="EMBL" id="JAYWMA010000001">
    <property type="protein sequence ID" value="MEX3527584.1"/>
    <property type="molecule type" value="Genomic_DNA"/>
</dbReference>